<reference evidence="2 3" key="1">
    <citation type="submission" date="2016-07" db="EMBL/GenBank/DDBJ databases">
        <title>A clinical isolate of carbapenem-resistant Streptococcus oralis with altered penicillin binding proteins.</title>
        <authorList>
            <person name="Kanji J.N."/>
            <person name="Bharat A."/>
            <person name="Naidu P."/>
            <person name="Martin I."/>
            <person name="Mulvey M.R."/>
            <person name="Panaro C.D."/>
        </authorList>
    </citation>
    <scope>NUCLEOTIDE SEQUENCE [LARGE SCALE GENOMIC DNA]</scope>
    <source>
        <strain evidence="2 3">SC15-3744</strain>
    </source>
</reference>
<dbReference type="EMBL" id="MBDM01000003">
    <property type="protein sequence ID" value="OJG03010.1"/>
    <property type="molecule type" value="Genomic_DNA"/>
</dbReference>
<evidence type="ECO:0000256" key="1">
    <source>
        <dbReference type="SAM" id="Phobius"/>
    </source>
</evidence>
<name>A0A1L8Q650_STROR</name>
<comment type="caution">
    <text evidence="2">The sequence shown here is derived from an EMBL/GenBank/DDBJ whole genome shotgun (WGS) entry which is preliminary data.</text>
</comment>
<organism evidence="2 3">
    <name type="scientific">Streptococcus oralis</name>
    <dbReference type="NCBI Taxonomy" id="1303"/>
    <lineage>
        <taxon>Bacteria</taxon>
        <taxon>Bacillati</taxon>
        <taxon>Bacillota</taxon>
        <taxon>Bacilli</taxon>
        <taxon>Lactobacillales</taxon>
        <taxon>Streptococcaceae</taxon>
        <taxon>Streptococcus</taxon>
    </lineage>
</organism>
<dbReference type="Proteomes" id="UP000183671">
    <property type="component" value="Unassembled WGS sequence"/>
</dbReference>
<feature type="transmembrane region" description="Helical" evidence="1">
    <location>
        <begin position="52"/>
        <end position="68"/>
    </location>
</feature>
<accession>A0A1L8Q650</accession>
<dbReference type="AlphaFoldDB" id="A0A1L8Q650"/>
<keyword evidence="1" id="KW-0812">Transmembrane</keyword>
<sequence>LEVGTKSENGYRVSYVKEHNQVKQDYATVKTTTETGVRTVDHGEQILKAGKVVVATVFVIGAIIYGVTLSASTFGFGVSIAAPVIASALLYLSSTMEDNDERNIK</sequence>
<gene>
    <name evidence="2" type="ORF">BBP19_09455</name>
</gene>
<feature type="non-terminal residue" evidence="2">
    <location>
        <position position="1"/>
    </location>
</feature>
<protein>
    <submittedName>
        <fullName evidence="2">Uncharacterized protein</fullName>
    </submittedName>
</protein>
<evidence type="ECO:0000313" key="3">
    <source>
        <dbReference type="Proteomes" id="UP000183671"/>
    </source>
</evidence>
<feature type="transmembrane region" description="Helical" evidence="1">
    <location>
        <begin position="74"/>
        <end position="92"/>
    </location>
</feature>
<keyword evidence="1" id="KW-1133">Transmembrane helix</keyword>
<keyword evidence="1" id="KW-0472">Membrane</keyword>
<evidence type="ECO:0000313" key="2">
    <source>
        <dbReference type="EMBL" id="OJG03010.1"/>
    </source>
</evidence>
<proteinExistence type="predicted"/>